<dbReference type="SUPFAM" id="SSF53098">
    <property type="entry name" value="Ribonuclease H-like"/>
    <property type="match status" value="1"/>
</dbReference>
<dbReference type="InterPro" id="IPR003100">
    <property type="entry name" value="PAZ_dom"/>
</dbReference>
<dbReference type="SMART" id="SM00949">
    <property type="entry name" value="PAZ"/>
    <property type="match status" value="1"/>
</dbReference>
<dbReference type="SUPFAM" id="SSF101690">
    <property type="entry name" value="PAZ domain"/>
    <property type="match status" value="1"/>
</dbReference>
<evidence type="ECO:0000259" key="2">
    <source>
        <dbReference type="PROSITE" id="PS50821"/>
    </source>
</evidence>
<dbReference type="Gene3D" id="3.40.50.2300">
    <property type="match status" value="1"/>
</dbReference>
<dbReference type="InterPro" id="IPR003165">
    <property type="entry name" value="Piwi"/>
</dbReference>
<dbReference type="InterPro" id="IPR036397">
    <property type="entry name" value="RNaseH_sf"/>
</dbReference>
<accession>A0ABQ0DZ48</accession>
<dbReference type="CDD" id="cd02845">
    <property type="entry name" value="PAZ_piwi_like"/>
    <property type="match status" value="1"/>
</dbReference>
<evidence type="ECO:0000313" key="4">
    <source>
        <dbReference type="EMBL" id="GAB1228135.1"/>
    </source>
</evidence>
<feature type="domain" description="PAZ" evidence="2">
    <location>
        <begin position="208"/>
        <end position="312"/>
    </location>
</feature>
<sequence>MLSIYPINNDLNNTIPLLSQNQIDILSSLPKKPLHDLYTQQYPFITNYFEIHFSKIHFISYKAKFIPNTLNSSLKRALLIAHFNSIGLHKIITDGCTVSLPEIIIEEHCHFSIHSKNNVVYIVDLTPIQSNVFTTQKANILLKSIFVEDTNSIVSFKKSFYDTSKTIELNTSDGKLKILNGFSSTLRIFGNQTFLVVNSSHKIFQIKTFLQFMENKSVEQIKFEFKPMSLFNSLTKKLVKIDSIDFSKTPLHTFKLKDGKEISFIDYYKSKYGVIIKNTEQPLLVQNNPFFNENNNTNEFSYFIPEFMYMTGLSSKMKSDKKLLVELENIFYKPPNIKLENILSLVSHYICKLPSLNLWNITINPIPLKIMGFRLERPQLIFRDSFLRLSTLKEWSYDIRNKLLYNPVNITKWCALVPTQYLDYFIRFEQILHQFHTKMHIEYTSPKIIKMIGLSLDDYFNEILNYKFVFVVILNDSLYEDIKRKCFEKEIITQCIHPDTLKKQNLFPTVSQITYQIQSKIGGIPWDVVTNNKFIKTMIIGISVTPYDDNKECISLVSSMKYNSFATRKKYSAIEKKGSGNSGYNSQILIQKALDDWYKENLEYPSNIIIYRKANKTSLLKIKEGELNLLNQIINSKSISIKLLYFIVSCRNDIKVFSQNYQSYFNPQPGTIICDTIFEHDNFEFYLVSHIPIKGVVRPVLYTSLYNSTEFTQQQIYQITFDLCHLHYSVLSSIYIPAHLFEASELSHVLNKCGYTKTTFTKRFKNKKNQLKRQQFDLQKEQDYDKYSFDKKKLEPMKIEYKITSEEILNSFSTSSNTVLPQMSEDFNNQTIQKKPRLSKILLEKDSKKFNTTTHKKKENKRTFSLEEINTVRKGTPISKPEERSDLSFSYGVMTDDSFTNNDYYDISSHPYY</sequence>
<evidence type="ECO:0000313" key="5">
    <source>
        <dbReference type="Proteomes" id="UP001628156"/>
    </source>
</evidence>
<dbReference type="Gene3D" id="2.170.260.10">
    <property type="entry name" value="paz domain"/>
    <property type="match status" value="1"/>
</dbReference>
<dbReference type="EMBL" id="BAAFRS010000378">
    <property type="protein sequence ID" value="GAB1228135.1"/>
    <property type="molecule type" value="Genomic_DNA"/>
</dbReference>
<proteinExistence type="inferred from homology"/>
<dbReference type="Pfam" id="PF02171">
    <property type="entry name" value="Piwi"/>
    <property type="match status" value="1"/>
</dbReference>
<keyword evidence="5" id="KW-1185">Reference proteome</keyword>
<reference evidence="4 5" key="1">
    <citation type="journal article" date="2019" name="PLoS Negl. Trop. Dis.">
        <title>Whole genome sequencing of Entamoeba nuttalli reveals mammalian host-related molecular signatures and a novel octapeptide-repeat surface protein.</title>
        <authorList>
            <person name="Tanaka M."/>
            <person name="Makiuchi T."/>
            <person name="Komiyama T."/>
            <person name="Shiina T."/>
            <person name="Osaki K."/>
            <person name="Tachibana H."/>
        </authorList>
    </citation>
    <scope>NUCLEOTIDE SEQUENCE [LARGE SCALE GENOMIC DNA]</scope>
    <source>
        <strain evidence="4 5">P19-061405</strain>
    </source>
</reference>
<dbReference type="PROSITE" id="PS50821">
    <property type="entry name" value="PAZ"/>
    <property type="match status" value="1"/>
</dbReference>
<dbReference type="Proteomes" id="UP001628156">
    <property type="component" value="Unassembled WGS sequence"/>
</dbReference>
<comment type="similarity">
    <text evidence="1">Belongs to the argonaute family.</text>
</comment>
<organism evidence="4 5">
    <name type="scientific">Entamoeba nuttalli</name>
    <dbReference type="NCBI Taxonomy" id="412467"/>
    <lineage>
        <taxon>Eukaryota</taxon>
        <taxon>Amoebozoa</taxon>
        <taxon>Evosea</taxon>
        <taxon>Archamoebae</taxon>
        <taxon>Mastigamoebida</taxon>
        <taxon>Entamoebidae</taxon>
        <taxon>Entamoeba</taxon>
    </lineage>
</organism>
<dbReference type="InterPro" id="IPR012337">
    <property type="entry name" value="RNaseH-like_sf"/>
</dbReference>
<dbReference type="PANTHER" id="PTHR22891">
    <property type="entry name" value="EUKARYOTIC TRANSLATION INITIATION FACTOR 2C"/>
    <property type="match status" value="1"/>
</dbReference>
<name>A0ABQ0DZ48_9EUKA</name>
<evidence type="ECO:0008006" key="6">
    <source>
        <dbReference type="Google" id="ProtNLM"/>
    </source>
</evidence>
<comment type="caution">
    <text evidence="4">The sequence shown here is derived from an EMBL/GenBank/DDBJ whole genome shotgun (WGS) entry which is preliminary data.</text>
</comment>
<dbReference type="Gene3D" id="3.30.420.10">
    <property type="entry name" value="Ribonuclease H-like superfamily/Ribonuclease H"/>
    <property type="match status" value="1"/>
</dbReference>
<dbReference type="InterPro" id="IPR036085">
    <property type="entry name" value="PAZ_dom_sf"/>
</dbReference>
<protein>
    <recommendedName>
        <fullName evidence="6">PIWI domain containing protein</fullName>
    </recommendedName>
</protein>
<dbReference type="PROSITE" id="PS50822">
    <property type="entry name" value="PIWI"/>
    <property type="match status" value="1"/>
</dbReference>
<evidence type="ECO:0000259" key="3">
    <source>
        <dbReference type="PROSITE" id="PS50822"/>
    </source>
</evidence>
<dbReference type="SMART" id="SM00950">
    <property type="entry name" value="Piwi"/>
    <property type="match status" value="1"/>
</dbReference>
<gene>
    <name evidence="4" type="ORF">ENUP19_0378G0015</name>
</gene>
<dbReference type="CDD" id="cd04658">
    <property type="entry name" value="Piwi_piwi-like_Euk"/>
    <property type="match status" value="1"/>
</dbReference>
<evidence type="ECO:0000256" key="1">
    <source>
        <dbReference type="RuleBase" id="RU361178"/>
    </source>
</evidence>
<dbReference type="Pfam" id="PF02170">
    <property type="entry name" value="PAZ"/>
    <property type="match status" value="1"/>
</dbReference>
<feature type="domain" description="Piwi" evidence="3">
    <location>
        <begin position="451"/>
        <end position="755"/>
    </location>
</feature>